<dbReference type="AlphaFoldDB" id="A0A026W385"/>
<dbReference type="Proteomes" id="UP000053097">
    <property type="component" value="Unassembled WGS sequence"/>
</dbReference>
<dbReference type="OrthoDB" id="8188641at2759"/>
<evidence type="ECO:0008006" key="4">
    <source>
        <dbReference type="Google" id="ProtNLM"/>
    </source>
</evidence>
<dbReference type="EMBL" id="KK107510">
    <property type="protein sequence ID" value="EZA49499.1"/>
    <property type="molecule type" value="Genomic_DNA"/>
</dbReference>
<evidence type="ECO:0000256" key="1">
    <source>
        <dbReference type="SAM" id="SignalP"/>
    </source>
</evidence>
<name>A0A026W385_OOCBI</name>
<keyword evidence="3" id="KW-1185">Reference proteome</keyword>
<gene>
    <name evidence="2" type="ORF">X777_12237</name>
</gene>
<reference evidence="2 3" key="1">
    <citation type="journal article" date="2014" name="Curr. Biol.">
        <title>The genome of the clonal raider ant Cerapachys biroi.</title>
        <authorList>
            <person name="Oxley P.R."/>
            <person name="Ji L."/>
            <person name="Fetter-Pruneda I."/>
            <person name="McKenzie S.K."/>
            <person name="Li C."/>
            <person name="Hu H."/>
            <person name="Zhang G."/>
            <person name="Kronauer D.J."/>
        </authorList>
    </citation>
    <scope>NUCLEOTIDE SEQUENCE [LARGE SCALE GENOMIC DNA]</scope>
</reference>
<proteinExistence type="predicted"/>
<organism evidence="2 3">
    <name type="scientific">Ooceraea biroi</name>
    <name type="common">Clonal raider ant</name>
    <name type="synonym">Cerapachys biroi</name>
    <dbReference type="NCBI Taxonomy" id="2015173"/>
    <lineage>
        <taxon>Eukaryota</taxon>
        <taxon>Metazoa</taxon>
        <taxon>Ecdysozoa</taxon>
        <taxon>Arthropoda</taxon>
        <taxon>Hexapoda</taxon>
        <taxon>Insecta</taxon>
        <taxon>Pterygota</taxon>
        <taxon>Neoptera</taxon>
        <taxon>Endopterygota</taxon>
        <taxon>Hymenoptera</taxon>
        <taxon>Apocrita</taxon>
        <taxon>Aculeata</taxon>
        <taxon>Formicoidea</taxon>
        <taxon>Formicidae</taxon>
        <taxon>Dorylinae</taxon>
        <taxon>Ooceraea</taxon>
    </lineage>
</organism>
<accession>A0A026W385</accession>
<feature type="signal peptide" evidence="1">
    <location>
        <begin position="1"/>
        <end position="26"/>
    </location>
</feature>
<keyword evidence="1" id="KW-0732">Signal</keyword>
<feature type="chain" id="PRO_5001540783" description="Protein quiver" evidence="1">
    <location>
        <begin position="27"/>
        <end position="77"/>
    </location>
</feature>
<evidence type="ECO:0000313" key="3">
    <source>
        <dbReference type="Proteomes" id="UP000053097"/>
    </source>
</evidence>
<evidence type="ECO:0000313" key="2">
    <source>
        <dbReference type="EMBL" id="EZA49499.1"/>
    </source>
</evidence>
<dbReference type="OMA" id="ARDCHIG"/>
<sequence>MIARDCHIGTCALLVILSLFVETGHSIRCYQCNSTSNEYPFQCNEFLTGDEHLQPESCDYVYGAQYCVKHIGRFEGK</sequence>
<protein>
    <recommendedName>
        <fullName evidence="4">Protein quiver</fullName>
    </recommendedName>
</protein>